<name>A9IF75_BORPD</name>
<protein>
    <submittedName>
        <fullName evidence="1">Uncharacterized protein</fullName>
    </submittedName>
</protein>
<dbReference type="STRING" id="94624.Bpet4632"/>
<accession>A9IF75</accession>
<dbReference type="AlphaFoldDB" id="A9IF75"/>
<keyword evidence="2" id="KW-1185">Reference proteome</keyword>
<organism evidence="1 2">
    <name type="scientific">Bordetella petrii (strain ATCC BAA-461 / DSM 12804 / CCUG 43448 / CIP 107267 / Se-1111R)</name>
    <dbReference type="NCBI Taxonomy" id="340100"/>
    <lineage>
        <taxon>Bacteria</taxon>
        <taxon>Pseudomonadati</taxon>
        <taxon>Pseudomonadota</taxon>
        <taxon>Betaproteobacteria</taxon>
        <taxon>Burkholderiales</taxon>
        <taxon>Alcaligenaceae</taxon>
        <taxon>Bordetella</taxon>
    </lineage>
</organism>
<dbReference type="KEGG" id="bpt:Bpet4632"/>
<dbReference type="EMBL" id="AM902716">
    <property type="protein sequence ID" value="CAP44983.1"/>
    <property type="molecule type" value="Genomic_DNA"/>
</dbReference>
<evidence type="ECO:0000313" key="1">
    <source>
        <dbReference type="EMBL" id="CAP44983.1"/>
    </source>
</evidence>
<reference evidence="1 2" key="1">
    <citation type="journal article" date="2008" name="BMC Genomics">
        <title>The missing link: Bordetella petrii is endowed with both the metabolic versatility of environmental bacteria and virulence traits of pathogenic Bordetellae.</title>
        <authorList>
            <person name="Gross R."/>
            <person name="Guzman C.A."/>
            <person name="Sebaihia M."/>
            <person name="Martins Dos Santos V.A."/>
            <person name="Pieper D.H."/>
            <person name="Koebnik R."/>
            <person name="Lechner M."/>
            <person name="Bartels D."/>
            <person name="Buhrmester J."/>
            <person name="Choudhuri J.V."/>
            <person name="Ebensen T."/>
            <person name="Gaigalat L."/>
            <person name="Herrmann S."/>
            <person name="Khachane A.N."/>
            <person name="Larisch C."/>
            <person name="Link S."/>
            <person name="Linke B."/>
            <person name="Meyer F."/>
            <person name="Mormann S."/>
            <person name="Nakunst D."/>
            <person name="Rueckert C."/>
            <person name="Schneiker-Bekel S."/>
            <person name="Schulze K."/>
            <person name="Vorhoelter F.J."/>
            <person name="Yevsa T."/>
            <person name="Engle J.T."/>
            <person name="Goldman W.E."/>
            <person name="Puehler A."/>
            <person name="Goebel U.B."/>
            <person name="Goesmann A."/>
            <person name="Bloecker H."/>
            <person name="Kaiser O."/>
            <person name="Martinez-Arias R."/>
        </authorList>
    </citation>
    <scope>NUCLEOTIDE SEQUENCE [LARGE SCALE GENOMIC DNA]</scope>
    <source>
        <strain evidence="2">ATCC BAA-461 / DSM 12804 / CCUG 43448 / CIP 107267 / Se-1111R</strain>
    </source>
</reference>
<proteinExistence type="predicted"/>
<evidence type="ECO:0000313" key="2">
    <source>
        <dbReference type="Proteomes" id="UP000001225"/>
    </source>
</evidence>
<gene>
    <name evidence="1" type="ordered locus">Bpet4632</name>
</gene>
<dbReference type="Proteomes" id="UP000001225">
    <property type="component" value="Chromosome"/>
</dbReference>
<sequence>MLRISIGRCLLDRGGYEFHSAPPIVPRISAEILGDCLRGLKPWDSAESDETVWERNLTQALDFVEEMGLGEIVRDRRMVAGAESNNHRKAASFLALSDSLSSRGPFRGPSTMSLFKCHKRSTNSRR</sequence>